<dbReference type="PANTHER" id="PTHR33164:SF99">
    <property type="entry name" value="MARR FAMILY REGULATORY PROTEIN"/>
    <property type="match status" value="1"/>
</dbReference>
<dbReference type="Proteomes" id="UP000625033">
    <property type="component" value="Unassembled WGS sequence"/>
</dbReference>
<proteinExistence type="predicted"/>
<dbReference type="SMART" id="SM00347">
    <property type="entry name" value="HTH_MARR"/>
    <property type="match status" value="1"/>
</dbReference>
<dbReference type="GO" id="GO:0006950">
    <property type="term" value="P:response to stress"/>
    <property type="evidence" value="ECO:0007669"/>
    <property type="project" value="TreeGrafter"/>
</dbReference>
<keyword evidence="3" id="KW-1185">Reference proteome</keyword>
<evidence type="ECO:0000313" key="2">
    <source>
        <dbReference type="EMBL" id="MBG6084255.1"/>
    </source>
</evidence>
<dbReference type="InterPro" id="IPR000835">
    <property type="entry name" value="HTH_MarR-typ"/>
</dbReference>
<sequence>MTEPRWLTPDEREAWLALWAVMLKLPATLDSELYKQAKLSIFDYNVLAMLSEQDDRTMTMSRLAGMTNASLSRLSHVAKKLEARGWLTRSQSPLDARVTMATLTPDGVRSVQALAPEHVESVRRLMFDQLDEADIADLTRVGQKIIRGLDEDHWIFHDQGD</sequence>
<comment type="caution">
    <text evidence="2">The sequence shown here is derived from an EMBL/GenBank/DDBJ whole genome shotgun (WGS) entry which is preliminary data.</text>
</comment>
<gene>
    <name evidence="2" type="ORF">IW252_001022</name>
</gene>
<dbReference type="SUPFAM" id="SSF46785">
    <property type="entry name" value="Winged helix' DNA-binding domain"/>
    <property type="match status" value="1"/>
</dbReference>
<evidence type="ECO:0000259" key="1">
    <source>
        <dbReference type="PROSITE" id="PS50995"/>
    </source>
</evidence>
<dbReference type="Gene3D" id="1.10.10.10">
    <property type="entry name" value="Winged helix-like DNA-binding domain superfamily/Winged helix DNA-binding domain"/>
    <property type="match status" value="1"/>
</dbReference>
<evidence type="ECO:0000313" key="3">
    <source>
        <dbReference type="Proteomes" id="UP000625033"/>
    </source>
</evidence>
<dbReference type="RefSeq" id="WP_196835591.1">
    <property type="nucleotide sequence ID" value="NZ_JADOTZ010000001.1"/>
</dbReference>
<name>A0A931DCI2_9MICC</name>
<dbReference type="PROSITE" id="PS50995">
    <property type="entry name" value="HTH_MARR_2"/>
    <property type="match status" value="1"/>
</dbReference>
<dbReference type="GO" id="GO:0003677">
    <property type="term" value="F:DNA binding"/>
    <property type="evidence" value="ECO:0007669"/>
    <property type="project" value="UniProtKB-KW"/>
</dbReference>
<dbReference type="AlphaFoldDB" id="A0A931DCI2"/>
<dbReference type="EMBL" id="JADOTZ010000001">
    <property type="protein sequence ID" value="MBG6084255.1"/>
    <property type="molecule type" value="Genomic_DNA"/>
</dbReference>
<accession>A0A931DCI2</accession>
<dbReference type="Pfam" id="PF01047">
    <property type="entry name" value="MarR"/>
    <property type="match status" value="1"/>
</dbReference>
<dbReference type="InterPro" id="IPR036388">
    <property type="entry name" value="WH-like_DNA-bd_sf"/>
</dbReference>
<organism evidence="2 3">
    <name type="scientific">Zhihengliuella flava</name>
    <dbReference type="NCBI Taxonomy" id="1285193"/>
    <lineage>
        <taxon>Bacteria</taxon>
        <taxon>Bacillati</taxon>
        <taxon>Actinomycetota</taxon>
        <taxon>Actinomycetes</taxon>
        <taxon>Micrococcales</taxon>
        <taxon>Micrococcaceae</taxon>
        <taxon>Zhihengliuella</taxon>
    </lineage>
</organism>
<protein>
    <submittedName>
        <fullName evidence="2">DNA-binding MarR family transcriptional regulator</fullName>
    </submittedName>
</protein>
<dbReference type="GO" id="GO:0003700">
    <property type="term" value="F:DNA-binding transcription factor activity"/>
    <property type="evidence" value="ECO:0007669"/>
    <property type="project" value="InterPro"/>
</dbReference>
<keyword evidence="2" id="KW-0238">DNA-binding</keyword>
<dbReference type="InterPro" id="IPR036390">
    <property type="entry name" value="WH_DNA-bd_sf"/>
</dbReference>
<dbReference type="PANTHER" id="PTHR33164">
    <property type="entry name" value="TRANSCRIPTIONAL REGULATOR, MARR FAMILY"/>
    <property type="match status" value="1"/>
</dbReference>
<feature type="domain" description="HTH marR-type" evidence="1">
    <location>
        <begin position="11"/>
        <end position="147"/>
    </location>
</feature>
<reference evidence="2" key="1">
    <citation type="submission" date="2020-11" db="EMBL/GenBank/DDBJ databases">
        <title>Sequencing the genomes of 1000 actinobacteria strains.</title>
        <authorList>
            <person name="Klenk H.-P."/>
        </authorList>
    </citation>
    <scope>NUCLEOTIDE SEQUENCE</scope>
    <source>
        <strain evidence="2">DSM 26152</strain>
    </source>
</reference>
<dbReference type="InterPro" id="IPR039422">
    <property type="entry name" value="MarR/SlyA-like"/>
</dbReference>